<dbReference type="RefSeq" id="WP_133599537.1">
    <property type="nucleotide sequence ID" value="NZ_SNYL01000026.1"/>
</dbReference>
<gene>
    <name evidence="1" type="ORF">DFR43_1264</name>
</gene>
<dbReference type="Proteomes" id="UP000295510">
    <property type="component" value="Unassembled WGS sequence"/>
</dbReference>
<dbReference type="Pfam" id="PF13671">
    <property type="entry name" value="AAA_33"/>
    <property type="match status" value="1"/>
</dbReference>
<dbReference type="PANTHER" id="PTHR39206">
    <property type="entry name" value="SLL8004 PROTEIN"/>
    <property type="match status" value="1"/>
</dbReference>
<accession>A0A4R6TZI9</accession>
<evidence type="ECO:0000313" key="1">
    <source>
        <dbReference type="EMBL" id="TDQ37489.1"/>
    </source>
</evidence>
<protein>
    <submittedName>
        <fullName evidence="1">Putative ABC-type ATPase</fullName>
    </submittedName>
</protein>
<evidence type="ECO:0000313" key="2">
    <source>
        <dbReference type="Proteomes" id="UP000295510"/>
    </source>
</evidence>
<reference evidence="1 2" key="1">
    <citation type="submission" date="2019-03" db="EMBL/GenBank/DDBJ databases">
        <title>Genomic Encyclopedia of Type Strains, Phase IV (KMG-IV): sequencing the most valuable type-strain genomes for metagenomic binning, comparative biology and taxonomic classification.</title>
        <authorList>
            <person name="Goeker M."/>
        </authorList>
    </citation>
    <scope>NUCLEOTIDE SEQUENCE [LARGE SCALE GENOMIC DNA]</scope>
    <source>
        <strain evidence="1 2">DSM 19605</strain>
    </source>
</reference>
<organism evidence="1 2">
    <name type="scientific">Tepidicella xavieri</name>
    <dbReference type="NCBI Taxonomy" id="360241"/>
    <lineage>
        <taxon>Bacteria</taxon>
        <taxon>Pseudomonadati</taxon>
        <taxon>Pseudomonadota</taxon>
        <taxon>Betaproteobacteria</taxon>
        <taxon>Burkholderiales</taxon>
        <taxon>Tepidicella</taxon>
    </lineage>
</organism>
<dbReference type="Gene3D" id="3.40.50.300">
    <property type="entry name" value="P-loop containing nucleotide triphosphate hydrolases"/>
    <property type="match status" value="1"/>
</dbReference>
<comment type="caution">
    <text evidence="1">The sequence shown here is derived from an EMBL/GenBank/DDBJ whole genome shotgun (WGS) entry which is preliminary data.</text>
</comment>
<name>A0A4R6TZI9_9BURK</name>
<dbReference type="AlphaFoldDB" id="A0A4R6TZI9"/>
<sequence>MSTAQPRLRVFAGPNGSGKSTLKNVLPEPLLGVYVNADDIEKTLREHGRLDLAAYGIDASAEALKGFLQRSSLLASQHLLQDTEKIALVGQAICLSDMRVNSYHASVLADFIRHQLRLRRVSFTFETVMSSADKVEFLSQAQQAGFRTYLYYIATEDPAINVSRVAHRVASGGHPVPRDKIISRYHRSLALLRHAIAYTDRAYLFDNSGDERIWLAEVTGGQVLEVKSDWLPHWLVAALSLGGSDTDELLKSLGM</sequence>
<dbReference type="OrthoDB" id="8561148at2"/>
<proteinExistence type="predicted"/>
<dbReference type="SUPFAM" id="SSF52540">
    <property type="entry name" value="P-loop containing nucleoside triphosphate hydrolases"/>
    <property type="match status" value="1"/>
</dbReference>
<dbReference type="InterPro" id="IPR027417">
    <property type="entry name" value="P-loop_NTPase"/>
</dbReference>
<dbReference type="EMBL" id="SNYL01000026">
    <property type="protein sequence ID" value="TDQ37489.1"/>
    <property type="molecule type" value="Genomic_DNA"/>
</dbReference>
<dbReference type="PANTHER" id="PTHR39206:SF1">
    <property type="entry name" value="SLL8004 PROTEIN"/>
    <property type="match status" value="1"/>
</dbReference>
<keyword evidence="2" id="KW-1185">Reference proteome</keyword>